<dbReference type="GO" id="GO:0000160">
    <property type="term" value="P:phosphorelay signal transduction system"/>
    <property type="evidence" value="ECO:0007669"/>
    <property type="project" value="InterPro"/>
</dbReference>
<evidence type="ECO:0000256" key="2">
    <source>
        <dbReference type="ARBA" id="ARBA00023125"/>
    </source>
</evidence>
<dbReference type="PRINTS" id="PR00038">
    <property type="entry name" value="HTHLUXR"/>
</dbReference>
<dbReference type="PANTHER" id="PTHR44688:SF16">
    <property type="entry name" value="DNA-BINDING TRANSCRIPTIONAL ACTIVATOR DEVR_DOSR"/>
    <property type="match status" value="1"/>
</dbReference>
<name>A0A4R8LEJ4_9BURK</name>
<comment type="caution">
    <text evidence="8">The sequence shown here is derived from an EMBL/GenBank/DDBJ whole genome shotgun (WGS) entry which is preliminary data.</text>
</comment>
<dbReference type="CDD" id="cd17537">
    <property type="entry name" value="REC_FixJ"/>
    <property type="match status" value="1"/>
</dbReference>
<reference evidence="8 9" key="1">
    <citation type="submission" date="2019-03" db="EMBL/GenBank/DDBJ databases">
        <title>Genomic Encyclopedia of Type Strains, Phase III (KMG-III): the genomes of soil and plant-associated and newly described type strains.</title>
        <authorList>
            <person name="Whitman W."/>
        </authorList>
    </citation>
    <scope>NUCLEOTIDE SEQUENCE [LARGE SCALE GENOMIC DNA]</scope>
    <source>
        <strain evidence="8 9">LMG 29544</strain>
    </source>
</reference>
<evidence type="ECO:0000313" key="9">
    <source>
        <dbReference type="Proteomes" id="UP000295509"/>
    </source>
</evidence>
<keyword evidence="1" id="KW-0805">Transcription regulation</keyword>
<evidence type="ECO:0000256" key="5">
    <source>
        <dbReference type="SAM" id="Coils"/>
    </source>
</evidence>
<dbReference type="InterPro" id="IPR000792">
    <property type="entry name" value="Tscrpt_reg_LuxR_C"/>
</dbReference>
<dbReference type="InterPro" id="IPR036388">
    <property type="entry name" value="WH-like_DNA-bd_sf"/>
</dbReference>
<keyword evidence="5" id="KW-0175">Coiled coil</keyword>
<evidence type="ECO:0000256" key="1">
    <source>
        <dbReference type="ARBA" id="ARBA00023015"/>
    </source>
</evidence>
<dbReference type="RefSeq" id="WP_341804903.1">
    <property type="nucleotide sequence ID" value="NZ_JBHLUW010000036.1"/>
</dbReference>
<dbReference type="PANTHER" id="PTHR44688">
    <property type="entry name" value="DNA-BINDING TRANSCRIPTIONAL ACTIVATOR DEVR_DOSR"/>
    <property type="match status" value="1"/>
</dbReference>
<evidence type="ECO:0000259" key="7">
    <source>
        <dbReference type="PROSITE" id="PS50110"/>
    </source>
</evidence>
<dbReference type="PROSITE" id="PS00622">
    <property type="entry name" value="HTH_LUXR_1"/>
    <property type="match status" value="1"/>
</dbReference>
<feature type="domain" description="Response regulatory" evidence="7">
    <location>
        <begin position="15"/>
        <end position="132"/>
    </location>
</feature>
<keyword evidence="2" id="KW-0238">DNA-binding</keyword>
<dbReference type="GO" id="GO:0003677">
    <property type="term" value="F:DNA binding"/>
    <property type="evidence" value="ECO:0007669"/>
    <property type="project" value="UniProtKB-KW"/>
</dbReference>
<dbReference type="InterPro" id="IPR011006">
    <property type="entry name" value="CheY-like_superfamily"/>
</dbReference>
<keyword evidence="9" id="KW-1185">Reference proteome</keyword>
<gene>
    <name evidence="8" type="ORF">BX592_12482</name>
</gene>
<dbReference type="Gene3D" id="1.10.10.10">
    <property type="entry name" value="Winged helix-like DNA-binding domain superfamily/Winged helix DNA-binding domain"/>
    <property type="match status" value="1"/>
</dbReference>
<protein>
    <submittedName>
        <fullName evidence="8">FixJ family two-component response regulator</fullName>
    </submittedName>
</protein>
<organism evidence="8 9">
    <name type="scientific">Paraburkholderia rhizosphaerae</name>
    <dbReference type="NCBI Taxonomy" id="480658"/>
    <lineage>
        <taxon>Bacteria</taxon>
        <taxon>Pseudomonadati</taxon>
        <taxon>Pseudomonadota</taxon>
        <taxon>Betaproteobacteria</taxon>
        <taxon>Burkholderiales</taxon>
        <taxon>Burkholderiaceae</taxon>
        <taxon>Paraburkholderia</taxon>
    </lineage>
</organism>
<sequence>MAASAIGSGDHLAQTVFVVDDDDSIREALQGLLSTVGLRSRAFASAQAFLEFDRNDTSGHSCCLIVDVRMPGIGGLDLQSRLVQRNHVPPIIFMSAFGDVAMTAQAMKAGARDFLPKPFRDQDMLDAVMSALKYDQQMRAIEESRENLRNRYRSLSDRERELLRMLGDGLMNKQIASRLCLSEITVKVGRRSLMNKMKARNFAQLIKMESLTRGLDNQKIPTSYEGGAGEVAYRLEPGLAHILRD</sequence>
<evidence type="ECO:0000259" key="6">
    <source>
        <dbReference type="PROSITE" id="PS50043"/>
    </source>
</evidence>
<feature type="modified residue" description="4-aspartylphosphate" evidence="4">
    <location>
        <position position="67"/>
    </location>
</feature>
<keyword evidence="3" id="KW-0804">Transcription</keyword>
<dbReference type="InterPro" id="IPR001789">
    <property type="entry name" value="Sig_transdc_resp-reg_receiver"/>
</dbReference>
<dbReference type="SMART" id="SM00448">
    <property type="entry name" value="REC"/>
    <property type="match status" value="1"/>
</dbReference>
<feature type="domain" description="HTH luxR-type" evidence="6">
    <location>
        <begin position="148"/>
        <end position="213"/>
    </location>
</feature>
<keyword evidence="4" id="KW-0597">Phosphoprotein</keyword>
<dbReference type="SUPFAM" id="SSF52172">
    <property type="entry name" value="CheY-like"/>
    <property type="match status" value="1"/>
</dbReference>
<dbReference type="Gene3D" id="3.40.50.2300">
    <property type="match status" value="1"/>
</dbReference>
<dbReference type="SMART" id="SM00421">
    <property type="entry name" value="HTH_LUXR"/>
    <property type="match status" value="1"/>
</dbReference>
<accession>A0A4R8LEJ4</accession>
<evidence type="ECO:0000256" key="3">
    <source>
        <dbReference type="ARBA" id="ARBA00023163"/>
    </source>
</evidence>
<dbReference type="GO" id="GO:0006355">
    <property type="term" value="P:regulation of DNA-templated transcription"/>
    <property type="evidence" value="ECO:0007669"/>
    <property type="project" value="InterPro"/>
</dbReference>
<dbReference type="Pfam" id="PF00072">
    <property type="entry name" value="Response_reg"/>
    <property type="match status" value="1"/>
</dbReference>
<dbReference type="PROSITE" id="PS50110">
    <property type="entry name" value="RESPONSE_REGULATORY"/>
    <property type="match status" value="1"/>
</dbReference>
<dbReference type="EMBL" id="SORE01000024">
    <property type="protein sequence ID" value="TDY40569.1"/>
    <property type="molecule type" value="Genomic_DNA"/>
</dbReference>
<proteinExistence type="predicted"/>
<dbReference type="CDD" id="cd06170">
    <property type="entry name" value="LuxR_C_like"/>
    <property type="match status" value="1"/>
</dbReference>
<feature type="coiled-coil region" evidence="5">
    <location>
        <begin position="131"/>
        <end position="165"/>
    </location>
</feature>
<evidence type="ECO:0000256" key="4">
    <source>
        <dbReference type="PROSITE-ProRule" id="PRU00169"/>
    </source>
</evidence>
<dbReference type="PROSITE" id="PS50043">
    <property type="entry name" value="HTH_LUXR_2"/>
    <property type="match status" value="1"/>
</dbReference>
<dbReference type="Proteomes" id="UP000295509">
    <property type="component" value="Unassembled WGS sequence"/>
</dbReference>
<evidence type="ECO:0000313" key="8">
    <source>
        <dbReference type="EMBL" id="TDY40569.1"/>
    </source>
</evidence>
<dbReference type="AlphaFoldDB" id="A0A4R8LEJ4"/>
<dbReference type="Pfam" id="PF00196">
    <property type="entry name" value="GerE"/>
    <property type="match status" value="1"/>
</dbReference>